<keyword evidence="1" id="KW-0479">Metal-binding</keyword>
<keyword evidence="7" id="KW-0812">Transmembrane</keyword>
<evidence type="ECO:0000259" key="8">
    <source>
        <dbReference type="PROSITE" id="PS51999"/>
    </source>
</evidence>
<evidence type="ECO:0000256" key="4">
    <source>
        <dbReference type="PROSITE-ProRule" id="PRU01343"/>
    </source>
</evidence>
<evidence type="ECO:0000256" key="6">
    <source>
        <dbReference type="SAM" id="MobiDB-lite"/>
    </source>
</evidence>
<dbReference type="PANTHER" id="PTHR33248">
    <property type="entry name" value="ZINC ION-BINDING PROTEIN"/>
    <property type="match status" value="1"/>
</dbReference>
<keyword evidence="2 4" id="KW-0863">Zinc-finger</keyword>
<evidence type="ECO:0000313" key="9">
    <source>
        <dbReference type="EMBL" id="CAL4887734.1"/>
    </source>
</evidence>
<evidence type="ECO:0000256" key="7">
    <source>
        <dbReference type="SAM" id="Phobius"/>
    </source>
</evidence>
<feature type="coiled-coil region" evidence="5">
    <location>
        <begin position="105"/>
        <end position="139"/>
    </location>
</feature>
<protein>
    <recommendedName>
        <fullName evidence="8">GRF-type domain-containing protein</fullName>
    </recommendedName>
</protein>
<dbReference type="Pfam" id="PF06839">
    <property type="entry name" value="Zn_ribbon_GRF"/>
    <property type="match status" value="1"/>
</dbReference>
<evidence type="ECO:0000256" key="1">
    <source>
        <dbReference type="ARBA" id="ARBA00022723"/>
    </source>
</evidence>
<proteinExistence type="predicted"/>
<feature type="region of interest" description="Disordered" evidence="6">
    <location>
        <begin position="1"/>
        <end position="23"/>
    </location>
</feature>
<dbReference type="GO" id="GO:0008270">
    <property type="term" value="F:zinc ion binding"/>
    <property type="evidence" value="ECO:0007669"/>
    <property type="project" value="UniProtKB-KW"/>
</dbReference>
<accession>A0ABC8VC15</accession>
<evidence type="ECO:0000256" key="2">
    <source>
        <dbReference type="ARBA" id="ARBA00022771"/>
    </source>
</evidence>
<keyword evidence="5" id="KW-0175">Coiled coil</keyword>
<evidence type="ECO:0000256" key="5">
    <source>
        <dbReference type="SAM" id="Coils"/>
    </source>
</evidence>
<name>A0ABC8VC15_9POAL</name>
<feature type="transmembrane region" description="Helical" evidence="7">
    <location>
        <begin position="162"/>
        <end position="181"/>
    </location>
</feature>
<dbReference type="EMBL" id="OZ075111">
    <property type="protein sequence ID" value="CAL4887734.1"/>
    <property type="molecule type" value="Genomic_DNA"/>
</dbReference>
<feature type="domain" description="GRF-type" evidence="8">
    <location>
        <begin position="41"/>
        <end position="82"/>
    </location>
</feature>
<reference evidence="9" key="1">
    <citation type="submission" date="2024-10" db="EMBL/GenBank/DDBJ databases">
        <authorList>
            <person name="Ryan C."/>
        </authorList>
    </citation>
    <scope>NUCLEOTIDE SEQUENCE [LARGE SCALE GENOMIC DNA]</scope>
</reference>
<evidence type="ECO:0000313" key="10">
    <source>
        <dbReference type="Proteomes" id="UP001497457"/>
    </source>
</evidence>
<keyword evidence="10" id="KW-1185">Reference proteome</keyword>
<keyword evidence="7" id="KW-0472">Membrane</keyword>
<evidence type="ECO:0000256" key="3">
    <source>
        <dbReference type="ARBA" id="ARBA00022833"/>
    </source>
</evidence>
<dbReference type="InterPro" id="IPR010666">
    <property type="entry name" value="Znf_GRF"/>
</dbReference>
<gene>
    <name evidence="9" type="ORF">URODEC1_LOCUS1913</name>
</gene>
<keyword evidence="3" id="KW-0862">Zinc</keyword>
<feature type="compositionally biased region" description="Low complexity" evidence="6">
    <location>
        <begin position="1"/>
        <end position="10"/>
    </location>
</feature>
<keyword evidence="7" id="KW-1133">Transmembrane helix</keyword>
<dbReference type="Proteomes" id="UP001497457">
    <property type="component" value="Chromosome 1b"/>
</dbReference>
<sequence>MARASSSSSSRTSGEGAWGEGEGPPIPYRRGPLQYSPAVLCFCGNKAARWISWSDENPGRRYYTCIRRRADGCRYWFWAEEPHPVFIQELLIDLRNAVWAARRRNRELLNQLGDAAVMVEEHKEEVRALRAEMDAIANQKEGTDATRDTICRLEKELVVYKLLVKYCVVVLVVVFLKKWLFN</sequence>
<dbReference type="PROSITE" id="PS51999">
    <property type="entry name" value="ZF_GRF"/>
    <property type="match status" value="1"/>
</dbReference>
<dbReference type="AlphaFoldDB" id="A0ABC8VC15"/>
<organism evidence="9 10">
    <name type="scientific">Urochloa decumbens</name>
    <dbReference type="NCBI Taxonomy" id="240449"/>
    <lineage>
        <taxon>Eukaryota</taxon>
        <taxon>Viridiplantae</taxon>
        <taxon>Streptophyta</taxon>
        <taxon>Embryophyta</taxon>
        <taxon>Tracheophyta</taxon>
        <taxon>Spermatophyta</taxon>
        <taxon>Magnoliopsida</taxon>
        <taxon>Liliopsida</taxon>
        <taxon>Poales</taxon>
        <taxon>Poaceae</taxon>
        <taxon>PACMAD clade</taxon>
        <taxon>Panicoideae</taxon>
        <taxon>Panicodae</taxon>
        <taxon>Paniceae</taxon>
        <taxon>Melinidinae</taxon>
        <taxon>Urochloa</taxon>
    </lineage>
</organism>